<gene>
    <name evidence="2" type="ORF">AO063_05075</name>
</gene>
<keyword evidence="1" id="KW-0732">Signal</keyword>
<evidence type="ECO:0000313" key="3">
    <source>
        <dbReference type="Proteomes" id="UP000054197"/>
    </source>
</evidence>
<sequence length="198" mass="21301">MKRLRRSVVPSKTVQHPVCRVCLGLGLLFMLAIAGPDASANDCRLSISQPRVDYGMLRRAELLDEQISNQPIILGKRTLQLSVVCAEPGAVALRFTGVPAGTQGFRFGRQGSFTLALKHAQVDGRAVELNSLQSTDTSTLGHLLPGQVLIAKAGGLPLTGARFSAQVEIDTYLPPDAFSVRHETVFEGQGHFEWLPGG</sequence>
<protein>
    <recommendedName>
        <fullName evidence="4">DUF1120 domain-containing protein</fullName>
    </recommendedName>
</protein>
<accession>A0A0W0HMZ3</accession>
<organism evidence="2 3">
    <name type="scientific">Pseudomonas fluorescens ICMP 11288</name>
    <dbReference type="NCBI Taxonomy" id="1198309"/>
    <lineage>
        <taxon>Bacteria</taxon>
        <taxon>Pseudomonadati</taxon>
        <taxon>Pseudomonadota</taxon>
        <taxon>Gammaproteobacteria</taxon>
        <taxon>Pseudomonadales</taxon>
        <taxon>Pseudomonadaceae</taxon>
        <taxon>Pseudomonas</taxon>
    </lineage>
</organism>
<feature type="signal peptide" evidence="1">
    <location>
        <begin position="1"/>
        <end position="34"/>
    </location>
</feature>
<dbReference type="Proteomes" id="UP000054197">
    <property type="component" value="Unassembled WGS sequence"/>
</dbReference>
<feature type="chain" id="PRO_5006903622" description="DUF1120 domain-containing protein" evidence="1">
    <location>
        <begin position="35"/>
        <end position="198"/>
    </location>
</feature>
<evidence type="ECO:0000313" key="2">
    <source>
        <dbReference type="EMBL" id="KTB62299.1"/>
    </source>
</evidence>
<dbReference type="AlphaFoldDB" id="A0A0W0HMZ3"/>
<proteinExistence type="predicted"/>
<dbReference type="EMBL" id="LKEF01000030">
    <property type="protein sequence ID" value="KTB62299.1"/>
    <property type="molecule type" value="Genomic_DNA"/>
</dbReference>
<name>A0A0W0HMZ3_PSEFL</name>
<evidence type="ECO:0000256" key="1">
    <source>
        <dbReference type="SAM" id="SignalP"/>
    </source>
</evidence>
<dbReference type="RefSeq" id="WP_058421172.1">
    <property type="nucleotide sequence ID" value="NZ_LKEF01000030.1"/>
</dbReference>
<comment type="caution">
    <text evidence="2">The sequence shown here is derived from an EMBL/GenBank/DDBJ whole genome shotgun (WGS) entry which is preliminary data.</text>
</comment>
<reference evidence="2 3" key="1">
    <citation type="submission" date="2015-09" db="EMBL/GenBank/DDBJ databases">
        <title>Genome sequence of ICMP 11288.</title>
        <authorList>
            <person name="Visnovsky S."/>
            <person name="Lu A."/>
            <person name="Panda P."/>
            <person name="Pitman A."/>
        </authorList>
    </citation>
    <scope>NUCLEOTIDE SEQUENCE [LARGE SCALE GENOMIC DNA]</scope>
    <source>
        <strain evidence="2 3">ICMP 11288</strain>
    </source>
</reference>
<evidence type="ECO:0008006" key="4">
    <source>
        <dbReference type="Google" id="ProtNLM"/>
    </source>
</evidence>